<keyword evidence="1" id="KW-0472">Membrane</keyword>
<accession>A0A8H4EL32</accession>
<keyword evidence="1" id="KW-0812">Transmembrane</keyword>
<dbReference type="AlphaFoldDB" id="A0A8H4EL32"/>
<dbReference type="OrthoDB" id="2358351at2759"/>
<keyword evidence="3" id="KW-1185">Reference proteome</keyword>
<comment type="caution">
    <text evidence="2">The sequence shown here is derived from an EMBL/GenBank/DDBJ whole genome shotgun (WGS) entry which is preliminary data.</text>
</comment>
<gene>
    <name evidence="2" type="ORF">F8M41_018884</name>
</gene>
<sequence length="309" mass="35892">MSSYVQQRRNYSEDKLSDIYLGQTQENENMQPLQSSFENLSGTLSEKGSATMPLVAGKDLNGFQSRTSDIGRVIPQQEILSRIVPFWELFISSVGLFGYHIITLAAHNIGGKRPFIVLFFNGCKSEFQQPNVDICATSILTWSLIGGALIYFLLTSILAWLLYRECHKHGYPGAFTALWNSPFFLFCYFFKEQNRIDLLTVPNRFMKFRKWTYLQIHRFALAMYSLITTLLVVYYLSRKTVDNDDLIIQKDYKNGDKFYRIYNPYFLPYYGAIYFYCKTIISSGLDIRNLSNNDSSELVGINYMRLRLK</sequence>
<proteinExistence type="predicted"/>
<feature type="transmembrane region" description="Helical" evidence="1">
    <location>
        <begin position="211"/>
        <end position="236"/>
    </location>
</feature>
<protein>
    <submittedName>
        <fullName evidence="2">Uncharacterized protein</fullName>
    </submittedName>
</protein>
<feature type="transmembrane region" description="Helical" evidence="1">
    <location>
        <begin position="169"/>
        <end position="190"/>
    </location>
</feature>
<keyword evidence="1" id="KW-1133">Transmembrane helix</keyword>
<name>A0A8H4EL32_GIGMA</name>
<evidence type="ECO:0000313" key="2">
    <source>
        <dbReference type="EMBL" id="KAF0507907.1"/>
    </source>
</evidence>
<dbReference type="Proteomes" id="UP000439903">
    <property type="component" value="Unassembled WGS sequence"/>
</dbReference>
<evidence type="ECO:0000256" key="1">
    <source>
        <dbReference type="SAM" id="Phobius"/>
    </source>
</evidence>
<organism evidence="2 3">
    <name type="scientific">Gigaspora margarita</name>
    <dbReference type="NCBI Taxonomy" id="4874"/>
    <lineage>
        <taxon>Eukaryota</taxon>
        <taxon>Fungi</taxon>
        <taxon>Fungi incertae sedis</taxon>
        <taxon>Mucoromycota</taxon>
        <taxon>Glomeromycotina</taxon>
        <taxon>Glomeromycetes</taxon>
        <taxon>Diversisporales</taxon>
        <taxon>Gigasporaceae</taxon>
        <taxon>Gigaspora</taxon>
    </lineage>
</organism>
<evidence type="ECO:0000313" key="3">
    <source>
        <dbReference type="Proteomes" id="UP000439903"/>
    </source>
</evidence>
<feature type="transmembrane region" description="Helical" evidence="1">
    <location>
        <begin position="139"/>
        <end position="163"/>
    </location>
</feature>
<reference evidence="2 3" key="1">
    <citation type="journal article" date="2019" name="Environ. Microbiol.">
        <title>At the nexus of three kingdoms: the genome of the mycorrhizal fungus Gigaspora margarita provides insights into plant, endobacterial and fungal interactions.</title>
        <authorList>
            <person name="Venice F."/>
            <person name="Ghignone S."/>
            <person name="Salvioli di Fossalunga A."/>
            <person name="Amselem J."/>
            <person name="Novero M."/>
            <person name="Xianan X."/>
            <person name="Sedzielewska Toro K."/>
            <person name="Morin E."/>
            <person name="Lipzen A."/>
            <person name="Grigoriev I.V."/>
            <person name="Henrissat B."/>
            <person name="Martin F.M."/>
            <person name="Bonfante P."/>
        </authorList>
    </citation>
    <scope>NUCLEOTIDE SEQUENCE [LARGE SCALE GENOMIC DNA]</scope>
    <source>
        <strain evidence="2 3">BEG34</strain>
    </source>
</reference>
<dbReference type="EMBL" id="WTPW01000473">
    <property type="protein sequence ID" value="KAF0507907.1"/>
    <property type="molecule type" value="Genomic_DNA"/>
</dbReference>